<feature type="binding site" evidence="4">
    <location>
        <begin position="30"/>
        <end position="32"/>
    </location>
    <ligand>
        <name>3-dehydroquinate</name>
        <dbReference type="ChEBI" id="CHEBI:32364"/>
    </ligand>
</feature>
<dbReference type="Proteomes" id="UP000825123">
    <property type="component" value="Chromosome"/>
</dbReference>
<dbReference type="EMBL" id="AP024597">
    <property type="protein sequence ID" value="BCU69460.1"/>
    <property type="molecule type" value="Genomic_DNA"/>
</dbReference>
<proteinExistence type="inferred from homology"/>
<dbReference type="GO" id="GO:0009073">
    <property type="term" value="P:aromatic amino acid family biosynthetic process"/>
    <property type="evidence" value="ECO:0007669"/>
    <property type="project" value="UniProtKB-KW"/>
</dbReference>
<reference evidence="5 6" key="1">
    <citation type="submission" date="2021-04" db="EMBL/GenBank/DDBJ databases">
        <title>Complete genome sequence of Stygiolobus sp. KN-1.</title>
        <authorList>
            <person name="Nakamura K."/>
            <person name="Sakai H."/>
            <person name="Kurosawa N."/>
        </authorList>
    </citation>
    <scope>NUCLEOTIDE SEQUENCE [LARGE SCALE GENOMIC DNA]</scope>
    <source>
        <strain evidence="5 6">KN-1</strain>
    </source>
</reference>
<dbReference type="AlphaFoldDB" id="A0A8D5U4S5"/>
<evidence type="ECO:0000256" key="1">
    <source>
        <dbReference type="ARBA" id="ARBA00001864"/>
    </source>
</evidence>
<dbReference type="EC" id="4.2.1.10" evidence="4"/>
<dbReference type="RefSeq" id="WP_221289488.1">
    <property type="nucleotide sequence ID" value="NZ_AP024597.1"/>
</dbReference>
<dbReference type="GO" id="GO:0046279">
    <property type="term" value="P:3,4-dihydroxybenzoate biosynthetic process"/>
    <property type="evidence" value="ECO:0007669"/>
    <property type="project" value="TreeGrafter"/>
</dbReference>
<keyword evidence="3 4" id="KW-0704">Schiff base</keyword>
<keyword evidence="6" id="KW-1185">Reference proteome</keyword>
<dbReference type="GO" id="GO:0009423">
    <property type="term" value="P:chorismate biosynthetic process"/>
    <property type="evidence" value="ECO:0007669"/>
    <property type="project" value="UniProtKB-UniRule"/>
</dbReference>
<dbReference type="PANTHER" id="PTHR43699">
    <property type="entry name" value="3-DEHYDROQUINATE DEHYDRATASE"/>
    <property type="match status" value="1"/>
</dbReference>
<dbReference type="GO" id="GO:0003855">
    <property type="term" value="F:3-dehydroquinate dehydratase activity"/>
    <property type="evidence" value="ECO:0007669"/>
    <property type="project" value="UniProtKB-UniRule"/>
</dbReference>
<organism evidence="5 6">
    <name type="scientific">Stygiolobus caldivivus</name>
    <dbReference type="NCBI Taxonomy" id="2824673"/>
    <lineage>
        <taxon>Archaea</taxon>
        <taxon>Thermoproteota</taxon>
        <taxon>Thermoprotei</taxon>
        <taxon>Sulfolobales</taxon>
        <taxon>Sulfolobaceae</taxon>
        <taxon>Stygiolobus</taxon>
    </lineage>
</organism>
<evidence type="ECO:0000313" key="6">
    <source>
        <dbReference type="Proteomes" id="UP000825123"/>
    </source>
</evidence>
<name>A0A8D5U4S5_9CREN</name>
<sequence>MTCVVVALPVRTISGVQMRIKSLVDADYVELRLDYMNSLPQVEELAESIKEFKRKTIVTIRDINEGGVNYIKEEEKANFYKILYDYGLIYDVEVRFLKKFRVPYEDMIVSLHYFNSLPTYDEVREAFTPFSSKSLVKLAVVGTGKYKQLLTRVLEDFPNSAVMPMKVNPIERIAFSILGSKLLYAHSGEETAQGQMYYKDAKNILSYFDINCEKVIGSRQ</sequence>
<feature type="active site" description="Proton donor/acceptor" evidence="4">
    <location>
        <position position="112"/>
    </location>
</feature>
<dbReference type="InterPro" id="IPR001381">
    <property type="entry name" value="DHquinase_I"/>
</dbReference>
<dbReference type="SUPFAM" id="SSF51569">
    <property type="entry name" value="Aldolase"/>
    <property type="match status" value="1"/>
</dbReference>
<comment type="catalytic activity">
    <reaction evidence="1 4">
        <text>3-dehydroquinate = 3-dehydroshikimate + H2O</text>
        <dbReference type="Rhea" id="RHEA:21096"/>
        <dbReference type="ChEBI" id="CHEBI:15377"/>
        <dbReference type="ChEBI" id="CHEBI:16630"/>
        <dbReference type="ChEBI" id="CHEBI:32364"/>
        <dbReference type="EC" id="4.2.1.10"/>
    </reaction>
</comment>
<dbReference type="Pfam" id="PF01487">
    <property type="entry name" value="DHquinase_I"/>
    <property type="match status" value="1"/>
</dbReference>
<evidence type="ECO:0000313" key="5">
    <source>
        <dbReference type="EMBL" id="BCU69460.1"/>
    </source>
</evidence>
<dbReference type="CDD" id="cd00502">
    <property type="entry name" value="DHQase_I"/>
    <property type="match status" value="1"/>
</dbReference>
<dbReference type="GO" id="GO:0008652">
    <property type="term" value="P:amino acid biosynthetic process"/>
    <property type="evidence" value="ECO:0007669"/>
    <property type="project" value="UniProtKB-KW"/>
</dbReference>
<dbReference type="Gene3D" id="3.20.20.70">
    <property type="entry name" value="Aldolase class I"/>
    <property type="match status" value="1"/>
</dbReference>
<comment type="similarity">
    <text evidence="4">Belongs to the type-I 3-dehydroquinase family.</text>
</comment>
<feature type="binding site" evidence="4">
    <location>
        <position position="191"/>
    </location>
    <ligand>
        <name>3-dehydroquinate</name>
        <dbReference type="ChEBI" id="CHEBI:32364"/>
    </ligand>
</feature>
<comment type="pathway">
    <text evidence="4">Metabolic intermediate biosynthesis; chorismate biosynthesis; chorismate from D-erythrose 4-phosphate and phosphoenolpyruvate: step 3/7.</text>
</comment>
<keyword evidence="4" id="KW-0028">Amino-acid biosynthesis</keyword>
<dbReference type="InterPro" id="IPR050146">
    <property type="entry name" value="Type-I_3-dehydroquinase"/>
</dbReference>
<feature type="binding site" evidence="4">
    <location>
        <position position="195"/>
    </location>
    <ligand>
        <name>3-dehydroquinate</name>
        <dbReference type="ChEBI" id="CHEBI:32364"/>
    </ligand>
</feature>
<dbReference type="InterPro" id="IPR013785">
    <property type="entry name" value="Aldolase_TIM"/>
</dbReference>
<dbReference type="GeneID" id="66162514"/>
<evidence type="ECO:0000256" key="2">
    <source>
        <dbReference type="ARBA" id="ARBA00023239"/>
    </source>
</evidence>
<accession>A0A8D5U4S5</accession>
<feature type="binding site" evidence="4">
    <location>
        <position position="61"/>
    </location>
    <ligand>
        <name>3-dehydroquinate</name>
        <dbReference type="ChEBI" id="CHEBI:32364"/>
    </ligand>
</feature>
<dbReference type="PANTHER" id="PTHR43699:SF1">
    <property type="entry name" value="3-DEHYDROQUINATE DEHYDRATASE"/>
    <property type="match status" value="1"/>
</dbReference>
<keyword evidence="4" id="KW-0057">Aromatic amino acid biosynthesis</keyword>
<dbReference type="HAMAP" id="MF_00214">
    <property type="entry name" value="AroD"/>
    <property type="match status" value="1"/>
</dbReference>
<evidence type="ECO:0000256" key="4">
    <source>
        <dbReference type="HAMAP-Rule" id="MF_00214"/>
    </source>
</evidence>
<feature type="active site" description="Schiff-base intermediate with substrate" evidence="4">
    <location>
        <position position="137"/>
    </location>
</feature>
<feature type="binding site" evidence="4">
    <location>
        <position position="172"/>
    </location>
    <ligand>
        <name>3-dehydroquinate</name>
        <dbReference type="ChEBI" id="CHEBI:32364"/>
    </ligand>
</feature>
<evidence type="ECO:0000256" key="3">
    <source>
        <dbReference type="ARBA" id="ARBA00023270"/>
    </source>
</evidence>
<dbReference type="UniPathway" id="UPA00053">
    <property type="reaction ID" value="UER00086"/>
</dbReference>
<comment type="subunit">
    <text evidence="4">Homodimer.</text>
</comment>
<keyword evidence="2 4" id="KW-0456">Lyase</keyword>
<protein>
    <recommendedName>
        <fullName evidence="4">3-dehydroquinate dehydratase</fullName>
        <shortName evidence="4">3-dehydroquinase</shortName>
        <ecNumber evidence="4">4.2.1.10</ecNumber>
    </recommendedName>
    <alternativeName>
        <fullName evidence="4">Type I DHQase</fullName>
    </alternativeName>
    <alternativeName>
        <fullName evidence="4">Type I dehydroquinase</fullName>
        <shortName evidence="4">DHQ1</shortName>
    </alternativeName>
</protein>
<dbReference type="KEGG" id="csty:KN1_07570"/>
<comment type="function">
    <text evidence="4">Involved in the third step of the chorismate pathway, which leads to the biosynthesis of aromatic amino acids. Catalyzes the cis-dehydration of 3-dehydroquinate (DHQ) and introduces the first double bond of the aromatic ring to yield 3-dehydroshikimate.</text>
</comment>
<comment type="caution">
    <text evidence="4">Lacks conserved residue(s) required for the propagation of feature annotation.</text>
</comment>
<gene>
    <name evidence="4" type="primary">aroD</name>
    <name evidence="5" type="ORF">KN1_07570</name>
</gene>